<comment type="caution">
    <text evidence="1">The sequence shown here is derived from an EMBL/GenBank/DDBJ whole genome shotgun (WGS) entry which is preliminary data.</text>
</comment>
<keyword evidence="2" id="KW-1185">Reference proteome</keyword>
<protein>
    <submittedName>
        <fullName evidence="1">Uncharacterized protein</fullName>
    </submittedName>
</protein>
<proteinExistence type="predicted"/>
<gene>
    <name evidence="1" type="ORF">O1611_g9966</name>
</gene>
<sequence>MGGLGNDPFSSAGDPAFFLHHAQIDRMWTLWQNLNLRNRTSQVFGTGTAFNVPPSPNVTLDTKIDFSVLGPQVAVRKTVSTTDNNYCYMYV</sequence>
<dbReference type="Proteomes" id="UP001153332">
    <property type="component" value="Unassembled WGS sequence"/>
</dbReference>
<reference evidence="1" key="1">
    <citation type="submission" date="2022-12" db="EMBL/GenBank/DDBJ databases">
        <title>Genome Sequence of Lasiodiplodia mahajangana.</title>
        <authorList>
            <person name="Buettner E."/>
        </authorList>
    </citation>
    <scope>NUCLEOTIDE SEQUENCE</scope>
    <source>
        <strain evidence="1">VT137</strain>
    </source>
</reference>
<name>A0ACC2J3A9_9PEZI</name>
<evidence type="ECO:0000313" key="1">
    <source>
        <dbReference type="EMBL" id="KAJ8121953.1"/>
    </source>
</evidence>
<evidence type="ECO:0000313" key="2">
    <source>
        <dbReference type="Proteomes" id="UP001153332"/>
    </source>
</evidence>
<organism evidence="1 2">
    <name type="scientific">Lasiodiplodia mahajangana</name>
    <dbReference type="NCBI Taxonomy" id="1108764"/>
    <lineage>
        <taxon>Eukaryota</taxon>
        <taxon>Fungi</taxon>
        <taxon>Dikarya</taxon>
        <taxon>Ascomycota</taxon>
        <taxon>Pezizomycotina</taxon>
        <taxon>Dothideomycetes</taxon>
        <taxon>Dothideomycetes incertae sedis</taxon>
        <taxon>Botryosphaeriales</taxon>
        <taxon>Botryosphaeriaceae</taxon>
        <taxon>Lasiodiplodia</taxon>
    </lineage>
</organism>
<accession>A0ACC2J3A9</accession>
<dbReference type="EMBL" id="JAPUUL010003687">
    <property type="protein sequence ID" value="KAJ8121953.1"/>
    <property type="molecule type" value="Genomic_DNA"/>
</dbReference>